<dbReference type="GO" id="GO:0005886">
    <property type="term" value="C:plasma membrane"/>
    <property type="evidence" value="ECO:0007669"/>
    <property type="project" value="UniProtKB-SubCell"/>
</dbReference>
<evidence type="ECO:0000256" key="3">
    <source>
        <dbReference type="ARBA" id="ARBA00022692"/>
    </source>
</evidence>
<feature type="transmembrane region" description="Helical" evidence="7">
    <location>
        <begin position="12"/>
        <end position="31"/>
    </location>
</feature>
<dbReference type="Pfam" id="PF01943">
    <property type="entry name" value="Polysacc_synt"/>
    <property type="match status" value="1"/>
</dbReference>
<reference evidence="8" key="2">
    <citation type="submission" date="2016-08" db="EMBL/GenBank/DDBJ databases">
        <title>Klebsiella loci capsule.</title>
        <authorList>
            <person name="Holt K.E."/>
            <person name="Thomson N.R."/>
        </authorList>
    </citation>
    <scope>NUCLEOTIDE SEQUENCE</scope>
    <source>
        <strain evidence="8">A-003-I-a-1</strain>
    </source>
</reference>
<comment type="subcellular location">
    <subcellularLocation>
        <location evidence="1">Cell membrane</location>
        <topology evidence="1">Multi-pass membrane protein</topology>
    </subcellularLocation>
</comment>
<evidence type="ECO:0000313" key="8">
    <source>
        <dbReference type="EMBL" id="SCA95705.1"/>
    </source>
</evidence>
<dbReference type="InterPro" id="IPR002797">
    <property type="entry name" value="Polysacc_synth"/>
</dbReference>
<proteinExistence type="predicted"/>
<evidence type="ECO:0000256" key="4">
    <source>
        <dbReference type="ARBA" id="ARBA00022989"/>
    </source>
</evidence>
<feature type="transmembrane region" description="Helical" evidence="7">
    <location>
        <begin position="329"/>
        <end position="351"/>
    </location>
</feature>
<keyword evidence="5 7" id="KW-0472">Membrane</keyword>
<dbReference type="RefSeq" id="WP_080892993.1">
    <property type="nucleotide sequence ID" value="NZ_CAKLOE010000001.1"/>
</dbReference>
<sequence length="416" mass="46573">MKQNQVKKNIVLLAIVQITNYAFPLITFPYLSRVLGPHGFGEIALAQSVIIYMTSFVDFGFNLTSTRKISIYNQENNQQKINEVYTDTIFSKSLLLLISALASLILVLSVKPLNNVSSLIIVGYISVIGSVLFPIWLFQGLQIMKGVVITTTTAKIISICLIFVLVHDQHDTFYAMFATSLGVGISGIISLWYVRKLGKVCFEKMDVSRAYKLTKEAYPIFLSFIGSSVYTTLNSFILSFFVPVAAIGIYSGADRIRSVSQSLLVPMQQAIYPHLAGELKNKDSYIKGMYKYGTIFFVVSLCISLFLAFLSPQIIHVLLGNKFDQSFRILLLLAPLPTIVSLAIVFGQWGLVNIGSGHVLSRIYLLSAFVHLLHVFIMCYFWGIYGAAISVMFTETLVTALIIIGFFREYKKWKLK</sequence>
<feature type="transmembrane region" description="Helical" evidence="7">
    <location>
        <begin position="236"/>
        <end position="253"/>
    </location>
</feature>
<dbReference type="AlphaFoldDB" id="A0A1C3SZ95"/>
<keyword evidence="3 7" id="KW-0812">Transmembrane</keyword>
<feature type="transmembrane region" description="Helical" evidence="7">
    <location>
        <begin position="363"/>
        <end position="383"/>
    </location>
</feature>
<feature type="transmembrane region" description="Helical" evidence="7">
    <location>
        <begin position="389"/>
        <end position="407"/>
    </location>
</feature>
<feature type="transmembrane region" description="Helical" evidence="7">
    <location>
        <begin position="289"/>
        <end position="309"/>
    </location>
</feature>
<organism evidence="8">
    <name type="scientific">Klebsiella pneumoniae</name>
    <dbReference type="NCBI Taxonomy" id="573"/>
    <lineage>
        <taxon>Bacteria</taxon>
        <taxon>Pseudomonadati</taxon>
        <taxon>Pseudomonadota</taxon>
        <taxon>Gammaproteobacteria</taxon>
        <taxon>Enterobacterales</taxon>
        <taxon>Enterobacteriaceae</taxon>
        <taxon>Klebsiella/Raoultella group</taxon>
        <taxon>Klebsiella</taxon>
        <taxon>Klebsiella pneumoniae complex</taxon>
    </lineage>
</organism>
<dbReference type="PANTHER" id="PTHR30250:SF11">
    <property type="entry name" value="O-ANTIGEN TRANSPORTER-RELATED"/>
    <property type="match status" value="1"/>
</dbReference>
<dbReference type="PANTHER" id="PTHR30250">
    <property type="entry name" value="PST FAMILY PREDICTED COLANIC ACID TRANSPORTER"/>
    <property type="match status" value="1"/>
</dbReference>
<reference evidence="8" key="1">
    <citation type="submission" date="2016-06" db="EMBL/GenBank/DDBJ databases">
        <authorList>
            <person name="Kjaerup R.B."/>
            <person name="Dalgaard T.S."/>
            <person name="Juul-Madsen H.R."/>
        </authorList>
    </citation>
    <scope>NUCLEOTIDE SEQUENCE</scope>
    <source>
        <strain evidence="8">A-003-I-a-1</strain>
    </source>
</reference>
<dbReference type="EMBL" id="LT603702">
    <property type="protein sequence ID" value="SCA95705.1"/>
    <property type="molecule type" value="Genomic_DNA"/>
</dbReference>
<evidence type="ECO:0000256" key="6">
    <source>
        <dbReference type="ARBA" id="ARBA00049738"/>
    </source>
</evidence>
<feature type="transmembrane region" description="Helical" evidence="7">
    <location>
        <begin position="84"/>
        <end position="110"/>
    </location>
</feature>
<dbReference type="CDD" id="cd13128">
    <property type="entry name" value="MATE_Wzx_like"/>
    <property type="match status" value="1"/>
</dbReference>
<gene>
    <name evidence="8" type="primary">wzx</name>
</gene>
<feature type="transmembrane region" description="Helical" evidence="7">
    <location>
        <begin position="116"/>
        <end position="138"/>
    </location>
</feature>
<accession>A0A1C3SZ95</accession>
<feature type="transmembrane region" description="Helical" evidence="7">
    <location>
        <begin position="147"/>
        <end position="166"/>
    </location>
</feature>
<evidence type="ECO:0000256" key="1">
    <source>
        <dbReference type="ARBA" id="ARBA00004651"/>
    </source>
</evidence>
<protein>
    <recommendedName>
        <fullName evidence="6">Putative O-antigen transporter</fullName>
    </recommendedName>
</protein>
<feature type="transmembrane region" description="Helical" evidence="7">
    <location>
        <begin position="172"/>
        <end position="193"/>
    </location>
</feature>
<dbReference type="InterPro" id="IPR050833">
    <property type="entry name" value="Poly_Biosynth_Transport"/>
</dbReference>
<keyword evidence="4 7" id="KW-1133">Transmembrane helix</keyword>
<evidence type="ECO:0000256" key="7">
    <source>
        <dbReference type="SAM" id="Phobius"/>
    </source>
</evidence>
<name>A0A1C3SZ95_KLEPN</name>
<keyword evidence="2" id="KW-1003">Cell membrane</keyword>
<evidence type="ECO:0000256" key="2">
    <source>
        <dbReference type="ARBA" id="ARBA00022475"/>
    </source>
</evidence>
<evidence type="ECO:0000256" key="5">
    <source>
        <dbReference type="ARBA" id="ARBA00023136"/>
    </source>
</evidence>